<protein>
    <submittedName>
        <fullName evidence="2">Uncharacterized protein</fullName>
    </submittedName>
</protein>
<dbReference type="AlphaFoldDB" id="A0A9N7YYJ0"/>
<accession>A0A9N7YYJ0</accession>
<evidence type="ECO:0000313" key="3">
    <source>
        <dbReference type="Proteomes" id="UP001153269"/>
    </source>
</evidence>
<proteinExistence type="predicted"/>
<dbReference type="EMBL" id="CADEAL010003413">
    <property type="protein sequence ID" value="CAB1444628.1"/>
    <property type="molecule type" value="Genomic_DNA"/>
</dbReference>
<organism evidence="2 3">
    <name type="scientific">Pleuronectes platessa</name>
    <name type="common">European plaice</name>
    <dbReference type="NCBI Taxonomy" id="8262"/>
    <lineage>
        <taxon>Eukaryota</taxon>
        <taxon>Metazoa</taxon>
        <taxon>Chordata</taxon>
        <taxon>Craniata</taxon>
        <taxon>Vertebrata</taxon>
        <taxon>Euteleostomi</taxon>
        <taxon>Actinopterygii</taxon>
        <taxon>Neopterygii</taxon>
        <taxon>Teleostei</taxon>
        <taxon>Neoteleostei</taxon>
        <taxon>Acanthomorphata</taxon>
        <taxon>Carangaria</taxon>
        <taxon>Pleuronectiformes</taxon>
        <taxon>Pleuronectoidei</taxon>
        <taxon>Pleuronectidae</taxon>
        <taxon>Pleuronectes</taxon>
    </lineage>
</organism>
<keyword evidence="3" id="KW-1185">Reference proteome</keyword>
<evidence type="ECO:0000313" key="2">
    <source>
        <dbReference type="EMBL" id="CAB1444628.1"/>
    </source>
</evidence>
<gene>
    <name evidence="2" type="ORF">PLEPLA_LOCUS32344</name>
</gene>
<comment type="caution">
    <text evidence="2">The sequence shown here is derived from an EMBL/GenBank/DDBJ whole genome shotgun (WGS) entry which is preliminary data.</text>
</comment>
<feature type="compositionally biased region" description="Basic and acidic residues" evidence="1">
    <location>
        <begin position="113"/>
        <end position="129"/>
    </location>
</feature>
<sequence>MAGLVVKCWSGHRGGGLVCLGPGVFGAWCVWGLVCSGPPVEQEEVEGRRRLGCLFRVVGHRVEGTNQRGDPGEAVSLRDAKMAPVFPPRGAAAFRPFTQESLAEIERVKEERKKAGEVAGHEDEAKDAPNADLEAGKSLPMIYGDPPSEMLNTPLEDLDPFYKGQNVRSSGFT</sequence>
<reference evidence="2" key="1">
    <citation type="submission" date="2020-03" db="EMBL/GenBank/DDBJ databases">
        <authorList>
            <person name="Weist P."/>
        </authorList>
    </citation>
    <scope>NUCLEOTIDE SEQUENCE</scope>
</reference>
<feature type="region of interest" description="Disordered" evidence="1">
    <location>
        <begin position="113"/>
        <end position="173"/>
    </location>
</feature>
<name>A0A9N7YYJ0_PLEPL</name>
<evidence type="ECO:0000256" key="1">
    <source>
        <dbReference type="SAM" id="MobiDB-lite"/>
    </source>
</evidence>
<dbReference type="Proteomes" id="UP001153269">
    <property type="component" value="Unassembled WGS sequence"/>
</dbReference>